<sequence>MEIRQLALEDAYRELNNIVGVVVVTTDGPGSFCVEHKDAQDAIEEFLNGTTWAIIETTDLAGQYPRAYVGSPTEHREEG</sequence>
<dbReference type="EMBL" id="CP095006">
    <property type="protein sequence ID" value="UOO96864.1"/>
    <property type="molecule type" value="Genomic_DNA"/>
</dbReference>
<dbReference type="GeneID" id="71763220"/>
<protein>
    <submittedName>
        <fullName evidence="1">Uncharacterized protein</fullName>
    </submittedName>
</protein>
<evidence type="ECO:0000313" key="3">
    <source>
        <dbReference type="Proteomes" id="UP000830542"/>
    </source>
</evidence>
<keyword evidence="2" id="KW-0614">Plasmid</keyword>
<evidence type="ECO:0000313" key="2">
    <source>
        <dbReference type="EMBL" id="UOO96864.1"/>
    </source>
</evidence>
<geneLocation type="plasmid" evidence="2 3">
    <name>unnamed1</name>
</geneLocation>
<evidence type="ECO:0000313" key="4">
    <source>
        <dbReference type="Proteomes" id="UP001500962"/>
    </source>
</evidence>
<accession>A0AAV3SC84</accession>
<reference evidence="1" key="3">
    <citation type="submission" date="2023-12" db="EMBL/GenBank/DDBJ databases">
        <authorList>
            <person name="Sun Q."/>
            <person name="Inoue M."/>
        </authorList>
    </citation>
    <scope>NUCLEOTIDE SEQUENCE</scope>
    <source>
        <strain evidence="1">JCM 12289</strain>
    </source>
</reference>
<gene>
    <name evidence="1" type="ORF">GCM10008985_00250</name>
    <name evidence="2" type="ORF">MUK72_15190</name>
</gene>
<dbReference type="Proteomes" id="UP000830542">
    <property type="component" value="Plasmid unnamed1"/>
</dbReference>
<dbReference type="RefSeq" id="WP_244705985.1">
    <property type="nucleotide sequence ID" value="NZ_BAAADN010000001.1"/>
</dbReference>
<evidence type="ECO:0000313" key="1">
    <source>
        <dbReference type="EMBL" id="GAA0448889.1"/>
    </source>
</evidence>
<dbReference type="AlphaFoldDB" id="A0AAV3SC84"/>
<keyword evidence="3" id="KW-1185">Reference proteome</keyword>
<reference evidence="2" key="2">
    <citation type="submission" date="2022-04" db="EMBL/GenBank/DDBJ databases">
        <title>Sequencing and genomic assembly of Halococcus dombrowskii.</title>
        <authorList>
            <person name="Lim S.W."/>
            <person name="MacLea K.S."/>
        </authorList>
    </citation>
    <scope>NUCLEOTIDE SEQUENCE</scope>
    <source>
        <strain evidence="2">H4</strain>
        <plasmid evidence="2">unnamed1</plasmid>
    </source>
</reference>
<dbReference type="Proteomes" id="UP001500962">
    <property type="component" value="Unassembled WGS sequence"/>
</dbReference>
<proteinExistence type="predicted"/>
<reference evidence="1" key="1">
    <citation type="journal article" date="2014" name="Int. J. Syst. Evol. Microbiol.">
        <title>Complete genome sequence of Corynebacterium casei LMG S-19264T (=DSM 44701T), isolated from a smear-ripened cheese.</title>
        <authorList>
            <consortium name="US DOE Joint Genome Institute (JGI-PGF)"/>
            <person name="Walter F."/>
            <person name="Albersmeier A."/>
            <person name="Kalinowski J."/>
            <person name="Ruckert C."/>
        </authorList>
    </citation>
    <scope>NUCLEOTIDE SEQUENCE</scope>
    <source>
        <strain evidence="1">JCM 12289</strain>
    </source>
</reference>
<dbReference type="KEGG" id="hdo:MUK72_15190"/>
<organism evidence="1 4">
    <name type="scientific">Halococcus dombrowskii</name>
    <dbReference type="NCBI Taxonomy" id="179637"/>
    <lineage>
        <taxon>Archaea</taxon>
        <taxon>Methanobacteriati</taxon>
        <taxon>Methanobacteriota</taxon>
        <taxon>Stenosarchaea group</taxon>
        <taxon>Halobacteria</taxon>
        <taxon>Halobacteriales</taxon>
        <taxon>Halococcaceae</taxon>
        <taxon>Halococcus</taxon>
    </lineage>
</organism>
<dbReference type="EMBL" id="BAAADN010000001">
    <property type="protein sequence ID" value="GAA0448889.1"/>
    <property type="molecule type" value="Genomic_DNA"/>
</dbReference>
<name>A0AAV3SC84_HALDO</name>